<protein>
    <submittedName>
        <fullName evidence="2">Uncharacterized protein</fullName>
    </submittedName>
</protein>
<dbReference type="EMBL" id="JBHSQH010000001">
    <property type="protein sequence ID" value="MFC5970208.1"/>
    <property type="molecule type" value="Genomic_DNA"/>
</dbReference>
<gene>
    <name evidence="2" type="ORF">ACFPYI_02575</name>
</gene>
<feature type="compositionally biased region" description="Basic and acidic residues" evidence="1">
    <location>
        <begin position="36"/>
        <end position="54"/>
    </location>
</feature>
<evidence type="ECO:0000256" key="1">
    <source>
        <dbReference type="SAM" id="MobiDB-lite"/>
    </source>
</evidence>
<feature type="region of interest" description="Disordered" evidence="1">
    <location>
        <begin position="33"/>
        <end position="54"/>
    </location>
</feature>
<organism evidence="2 3">
    <name type="scientific">Halomarina salina</name>
    <dbReference type="NCBI Taxonomy" id="1872699"/>
    <lineage>
        <taxon>Archaea</taxon>
        <taxon>Methanobacteriati</taxon>
        <taxon>Methanobacteriota</taxon>
        <taxon>Stenosarchaea group</taxon>
        <taxon>Halobacteria</taxon>
        <taxon>Halobacteriales</taxon>
        <taxon>Natronomonadaceae</taxon>
        <taxon>Halomarina</taxon>
    </lineage>
</organism>
<sequence length="54" mass="6226">MDLIGCFKDQDAASKRFEEKHGQEPESYLDVCSSCQDEKPNHARNAREKYGAYE</sequence>
<dbReference type="Proteomes" id="UP001596099">
    <property type="component" value="Unassembled WGS sequence"/>
</dbReference>
<dbReference type="AlphaFoldDB" id="A0ABD5RIM5"/>
<name>A0ABD5RIM5_9EURY</name>
<comment type="caution">
    <text evidence="2">The sequence shown here is derived from an EMBL/GenBank/DDBJ whole genome shotgun (WGS) entry which is preliminary data.</text>
</comment>
<proteinExistence type="predicted"/>
<evidence type="ECO:0000313" key="3">
    <source>
        <dbReference type="Proteomes" id="UP001596099"/>
    </source>
</evidence>
<reference evidence="2 3" key="1">
    <citation type="journal article" date="2019" name="Int. J. Syst. Evol. Microbiol.">
        <title>The Global Catalogue of Microorganisms (GCM) 10K type strain sequencing project: providing services to taxonomists for standard genome sequencing and annotation.</title>
        <authorList>
            <consortium name="The Broad Institute Genomics Platform"/>
            <consortium name="The Broad Institute Genome Sequencing Center for Infectious Disease"/>
            <person name="Wu L."/>
            <person name="Ma J."/>
        </authorList>
    </citation>
    <scope>NUCLEOTIDE SEQUENCE [LARGE SCALE GENOMIC DNA]</scope>
    <source>
        <strain evidence="2 3">CGMCC 1.12543</strain>
    </source>
</reference>
<dbReference type="RefSeq" id="WP_247418954.1">
    <property type="nucleotide sequence ID" value="NZ_JALLGW010000002.1"/>
</dbReference>
<accession>A0ABD5RIM5</accession>
<keyword evidence="3" id="KW-1185">Reference proteome</keyword>
<evidence type="ECO:0000313" key="2">
    <source>
        <dbReference type="EMBL" id="MFC5970208.1"/>
    </source>
</evidence>